<accession>W2NMC9</accession>
<reference evidence="2" key="1">
    <citation type="submission" date="2013-11" db="EMBL/GenBank/DDBJ databases">
        <title>The Genome Sequence of Phytophthora parasitica IAC_01/95.</title>
        <authorList>
            <consortium name="The Broad Institute Genomics Platform"/>
            <person name="Russ C."/>
            <person name="Tyler B."/>
            <person name="Panabieres F."/>
            <person name="Shan W."/>
            <person name="Tripathy S."/>
            <person name="Grunwald N."/>
            <person name="Machado M."/>
            <person name="Johnson C.S."/>
            <person name="Arredondo F."/>
            <person name="Hong C."/>
            <person name="Coffey M."/>
            <person name="Young S.K."/>
            <person name="Zeng Q."/>
            <person name="Gargeya S."/>
            <person name="Fitzgerald M."/>
            <person name="Abouelleil A."/>
            <person name="Alvarado L."/>
            <person name="Chapman S.B."/>
            <person name="Gainer-Dewar J."/>
            <person name="Goldberg J."/>
            <person name="Griggs A."/>
            <person name="Gujja S."/>
            <person name="Hansen M."/>
            <person name="Howarth C."/>
            <person name="Imamovic A."/>
            <person name="Ireland A."/>
            <person name="Larimer J."/>
            <person name="McCowan C."/>
            <person name="Murphy C."/>
            <person name="Pearson M."/>
            <person name="Poon T.W."/>
            <person name="Priest M."/>
            <person name="Roberts A."/>
            <person name="Saif S."/>
            <person name="Shea T."/>
            <person name="Sykes S."/>
            <person name="Wortman J."/>
            <person name="Nusbaum C."/>
            <person name="Birren B."/>
        </authorList>
    </citation>
    <scope>NUCLEOTIDE SEQUENCE [LARGE SCALE GENOMIC DNA]</scope>
    <source>
        <strain evidence="2">IAC_01/95</strain>
    </source>
</reference>
<organism evidence="2">
    <name type="scientific">Phytophthora nicotianae</name>
    <name type="common">Potato buckeye rot agent</name>
    <name type="synonym">Phytophthora parasitica</name>
    <dbReference type="NCBI Taxonomy" id="4792"/>
    <lineage>
        <taxon>Eukaryota</taxon>
        <taxon>Sar</taxon>
        <taxon>Stramenopiles</taxon>
        <taxon>Oomycota</taxon>
        <taxon>Peronosporomycetes</taxon>
        <taxon>Peronosporales</taxon>
        <taxon>Peronosporaceae</taxon>
        <taxon>Phytophthora</taxon>
    </lineage>
</organism>
<dbReference type="Proteomes" id="UP000054532">
    <property type="component" value="Unassembled WGS sequence"/>
</dbReference>
<dbReference type="EMBL" id="KI692123">
    <property type="protein sequence ID" value="ETM49772.1"/>
    <property type="molecule type" value="Genomic_DNA"/>
</dbReference>
<sequence length="222" mass="25313">MQPRTPDIGLKRVDYPCVKDRDDRGEFGSHPAIGAIYQGVGTDLCLPPLCSSPLSHRRSFRERDSHQDQSRCKRDWLRHCDAACAVLRDARAVVVTPLSVRRSHCDFQTGSSSELHVSQRESAHAVNKLHPRILGVPHRMQHNLFLPIRDNVSHYYPLGPHKGGAGCDAVPSLPPGQKDGATRLCHTRRRSHRHRRVNYSCPPAISHHHRNRQQRRRNVWRA</sequence>
<dbReference type="AlphaFoldDB" id="W2NMC9"/>
<name>W2NMC9_PHYNI</name>
<feature type="region of interest" description="Disordered" evidence="1">
    <location>
        <begin position="200"/>
        <end position="222"/>
    </location>
</feature>
<evidence type="ECO:0000256" key="1">
    <source>
        <dbReference type="SAM" id="MobiDB-lite"/>
    </source>
</evidence>
<proteinExistence type="predicted"/>
<protein>
    <submittedName>
        <fullName evidence="2">Uncharacterized protein</fullName>
    </submittedName>
</protein>
<gene>
    <name evidence="2" type="ORF">L914_06049</name>
</gene>
<evidence type="ECO:0000313" key="2">
    <source>
        <dbReference type="EMBL" id="ETM49772.1"/>
    </source>
</evidence>
<feature type="compositionally biased region" description="Basic residues" evidence="1">
    <location>
        <begin position="206"/>
        <end position="222"/>
    </location>
</feature>